<sequence length="263" mass="28316">MGTEGDGAEEPIDQPVAPPAQGVPLGPPDVVRGGPQVIPRPSDWRPGAVAPWAELGADARRPDLEHIRRAVGVRPSRPVRLAPGELDGSARRASAVLAALYDLRGEPHVLLTRRSWNLRAHRGEVSFPGGTAEPSDPDLVATALREAEEEVGLPPAAVEVVGELDHLQTVTSEAFIVPYVGLLATRPPLRPDPREVAEIRDVPVAELLDDGVFREEIWSRDGVDRAIWFFELEGDTVWGATAAMLRDLLCRITGVEPGPSPGR</sequence>
<proteinExistence type="inferred from homology"/>
<comment type="similarity">
    <text evidence="3">Belongs to the Nudix hydrolase family. PCD1 subfamily.</text>
</comment>
<evidence type="ECO:0000256" key="1">
    <source>
        <dbReference type="ARBA" id="ARBA00001936"/>
    </source>
</evidence>
<dbReference type="PANTHER" id="PTHR12992">
    <property type="entry name" value="NUDIX HYDROLASE"/>
    <property type="match status" value="1"/>
</dbReference>
<feature type="domain" description="Nudix hydrolase" evidence="9">
    <location>
        <begin position="91"/>
        <end position="230"/>
    </location>
</feature>
<dbReference type="InterPro" id="IPR045121">
    <property type="entry name" value="CoAse"/>
</dbReference>
<name>A0A5Q2RJ95_9ACTN</name>
<evidence type="ECO:0000256" key="2">
    <source>
        <dbReference type="ARBA" id="ARBA00001946"/>
    </source>
</evidence>
<evidence type="ECO:0000313" key="10">
    <source>
        <dbReference type="EMBL" id="QGG93910.1"/>
    </source>
</evidence>
<dbReference type="EMBL" id="CP045851">
    <property type="protein sequence ID" value="QGG93910.1"/>
    <property type="molecule type" value="Genomic_DNA"/>
</dbReference>
<keyword evidence="4" id="KW-0479">Metal-binding</keyword>
<dbReference type="SUPFAM" id="SSF55811">
    <property type="entry name" value="Nudix"/>
    <property type="match status" value="1"/>
</dbReference>
<evidence type="ECO:0000259" key="9">
    <source>
        <dbReference type="PROSITE" id="PS51462"/>
    </source>
</evidence>
<evidence type="ECO:0000256" key="5">
    <source>
        <dbReference type="ARBA" id="ARBA00022801"/>
    </source>
</evidence>
<dbReference type="CDD" id="cd03426">
    <property type="entry name" value="NUDIX_CoAse_Nudt7"/>
    <property type="match status" value="1"/>
</dbReference>
<evidence type="ECO:0000256" key="4">
    <source>
        <dbReference type="ARBA" id="ARBA00022723"/>
    </source>
</evidence>
<protein>
    <submittedName>
        <fullName evidence="10">NUDIX domain-containing protein</fullName>
    </submittedName>
</protein>
<feature type="region of interest" description="Disordered" evidence="8">
    <location>
        <begin position="1"/>
        <end position="45"/>
    </location>
</feature>
<dbReference type="InterPro" id="IPR015797">
    <property type="entry name" value="NUDIX_hydrolase-like_dom_sf"/>
</dbReference>
<keyword evidence="7" id="KW-0464">Manganese</keyword>
<dbReference type="RefSeq" id="WP_153758016.1">
    <property type="nucleotide sequence ID" value="NZ_CP045851.1"/>
</dbReference>
<dbReference type="InterPro" id="IPR000059">
    <property type="entry name" value="NUDIX_hydrolase_NudL_CS"/>
</dbReference>
<dbReference type="GO" id="GO:0009132">
    <property type="term" value="P:nucleoside diphosphate metabolic process"/>
    <property type="evidence" value="ECO:0007669"/>
    <property type="project" value="InterPro"/>
</dbReference>
<dbReference type="GO" id="GO:0010945">
    <property type="term" value="F:coenzyme A diphosphatase activity"/>
    <property type="evidence" value="ECO:0007669"/>
    <property type="project" value="InterPro"/>
</dbReference>
<dbReference type="InterPro" id="IPR000086">
    <property type="entry name" value="NUDIX_hydrolase_dom"/>
</dbReference>
<dbReference type="Gene3D" id="3.90.79.10">
    <property type="entry name" value="Nucleoside Triphosphate Pyrophosphohydrolase"/>
    <property type="match status" value="1"/>
</dbReference>
<evidence type="ECO:0000256" key="3">
    <source>
        <dbReference type="ARBA" id="ARBA00006506"/>
    </source>
</evidence>
<keyword evidence="11" id="KW-1185">Reference proteome</keyword>
<dbReference type="PANTHER" id="PTHR12992:SF11">
    <property type="entry name" value="MITOCHONDRIAL COENZYME A DIPHOSPHATASE NUDT8"/>
    <property type="match status" value="1"/>
</dbReference>
<evidence type="ECO:0000256" key="6">
    <source>
        <dbReference type="ARBA" id="ARBA00022842"/>
    </source>
</evidence>
<evidence type="ECO:0000256" key="8">
    <source>
        <dbReference type="SAM" id="MobiDB-lite"/>
    </source>
</evidence>
<dbReference type="GO" id="GO:0030145">
    <property type="term" value="F:manganese ion binding"/>
    <property type="evidence" value="ECO:0007669"/>
    <property type="project" value="InterPro"/>
</dbReference>
<reference evidence="10 11" key="1">
    <citation type="submission" date="2019-11" db="EMBL/GenBank/DDBJ databases">
        <authorList>
            <person name="He Y."/>
        </authorList>
    </citation>
    <scope>NUCLEOTIDE SEQUENCE [LARGE SCALE GENOMIC DNA]</scope>
    <source>
        <strain evidence="10 11">SCSIO 58843</strain>
    </source>
</reference>
<dbReference type="Proteomes" id="UP000334019">
    <property type="component" value="Chromosome"/>
</dbReference>
<evidence type="ECO:0000256" key="7">
    <source>
        <dbReference type="ARBA" id="ARBA00023211"/>
    </source>
</evidence>
<dbReference type="GO" id="GO:0000287">
    <property type="term" value="F:magnesium ion binding"/>
    <property type="evidence" value="ECO:0007669"/>
    <property type="project" value="InterPro"/>
</dbReference>
<comment type="cofactor">
    <cofactor evidence="1">
        <name>Mn(2+)</name>
        <dbReference type="ChEBI" id="CHEBI:29035"/>
    </cofactor>
</comment>
<comment type="cofactor">
    <cofactor evidence="2">
        <name>Mg(2+)</name>
        <dbReference type="ChEBI" id="CHEBI:18420"/>
    </cofactor>
</comment>
<organism evidence="10 11">
    <name type="scientific">Actinomarinicola tropica</name>
    <dbReference type="NCBI Taxonomy" id="2789776"/>
    <lineage>
        <taxon>Bacteria</taxon>
        <taxon>Bacillati</taxon>
        <taxon>Actinomycetota</taxon>
        <taxon>Acidimicrobiia</taxon>
        <taxon>Acidimicrobiales</taxon>
        <taxon>Iamiaceae</taxon>
        <taxon>Actinomarinicola</taxon>
    </lineage>
</organism>
<dbReference type="AlphaFoldDB" id="A0A5Q2RJ95"/>
<gene>
    <name evidence="10" type="ORF">GH723_01605</name>
</gene>
<feature type="compositionally biased region" description="Acidic residues" evidence="8">
    <location>
        <begin position="1"/>
        <end position="12"/>
    </location>
</feature>
<dbReference type="PROSITE" id="PS51462">
    <property type="entry name" value="NUDIX"/>
    <property type="match status" value="1"/>
</dbReference>
<dbReference type="KEGG" id="atq:GH723_01605"/>
<dbReference type="Pfam" id="PF00293">
    <property type="entry name" value="NUDIX"/>
    <property type="match status" value="1"/>
</dbReference>
<evidence type="ECO:0000313" key="11">
    <source>
        <dbReference type="Proteomes" id="UP000334019"/>
    </source>
</evidence>
<keyword evidence="6" id="KW-0460">Magnesium</keyword>
<keyword evidence="5" id="KW-0378">Hydrolase</keyword>
<accession>A0A5Q2RJ95</accession>
<dbReference type="PROSITE" id="PS01293">
    <property type="entry name" value="NUDIX_COA"/>
    <property type="match status" value="1"/>
</dbReference>